<reference evidence="9" key="1">
    <citation type="submission" date="2020-10" db="EMBL/GenBank/DDBJ databases">
        <authorList>
            <person name="Kikuchi T."/>
        </authorList>
    </citation>
    <scope>NUCLEOTIDE SEQUENCE</scope>
    <source>
        <strain evidence="9">NKZ352</strain>
    </source>
</reference>
<evidence type="ECO:0000256" key="1">
    <source>
        <dbReference type="ARBA" id="ARBA00022618"/>
    </source>
</evidence>
<dbReference type="PANTHER" id="PTHR10177">
    <property type="entry name" value="CYCLINS"/>
    <property type="match status" value="1"/>
</dbReference>
<dbReference type="SMART" id="SM01332">
    <property type="entry name" value="Cyclin_C"/>
    <property type="match status" value="1"/>
</dbReference>
<gene>
    <name evidence="9" type="ORF">CAUJ_LOCUS10804</name>
</gene>
<dbReference type="InterPro" id="IPR006671">
    <property type="entry name" value="Cyclin_N"/>
</dbReference>
<feature type="domain" description="Cyclin-like" evidence="7">
    <location>
        <begin position="353"/>
        <end position="435"/>
    </location>
</feature>
<feature type="domain" description="Cyclin C-terminal" evidence="8">
    <location>
        <begin position="350"/>
        <end position="466"/>
    </location>
</feature>
<dbReference type="InterPro" id="IPR036915">
    <property type="entry name" value="Cyclin-like_sf"/>
</dbReference>
<evidence type="ECO:0000256" key="4">
    <source>
        <dbReference type="RuleBase" id="RU000383"/>
    </source>
</evidence>
<name>A0A8S1HI13_9PELO</name>
<evidence type="ECO:0000256" key="3">
    <source>
        <dbReference type="ARBA" id="ARBA00023306"/>
    </source>
</evidence>
<feature type="region of interest" description="Disordered" evidence="5">
    <location>
        <begin position="1"/>
        <end position="31"/>
    </location>
</feature>
<feature type="compositionally biased region" description="Basic and acidic residues" evidence="5">
    <location>
        <begin position="17"/>
        <end position="26"/>
    </location>
</feature>
<evidence type="ECO:0000259" key="8">
    <source>
        <dbReference type="SMART" id="SM01332"/>
    </source>
</evidence>
<keyword evidence="1" id="KW-0132">Cell division</keyword>
<keyword evidence="6" id="KW-0472">Membrane</keyword>
<dbReference type="AlphaFoldDB" id="A0A8S1HI13"/>
<dbReference type="Pfam" id="PF00134">
    <property type="entry name" value="Cyclin_N"/>
    <property type="match status" value="1"/>
</dbReference>
<protein>
    <recommendedName>
        <fullName evidence="11">Cyclin N-terminal domain-containing protein</fullName>
    </recommendedName>
</protein>
<dbReference type="Proteomes" id="UP000835052">
    <property type="component" value="Unassembled WGS sequence"/>
</dbReference>
<feature type="transmembrane region" description="Helical" evidence="6">
    <location>
        <begin position="338"/>
        <end position="360"/>
    </location>
</feature>
<feature type="region of interest" description="Disordered" evidence="5">
    <location>
        <begin position="36"/>
        <end position="55"/>
    </location>
</feature>
<keyword evidence="2 4" id="KW-0195">Cyclin</keyword>
<evidence type="ECO:0000313" key="9">
    <source>
        <dbReference type="EMBL" id="CAD6194885.1"/>
    </source>
</evidence>
<evidence type="ECO:0000256" key="6">
    <source>
        <dbReference type="SAM" id="Phobius"/>
    </source>
</evidence>
<feature type="domain" description="Cyclin-like" evidence="7">
    <location>
        <begin position="257"/>
        <end position="341"/>
    </location>
</feature>
<dbReference type="Gene3D" id="1.10.472.10">
    <property type="entry name" value="Cyclin-like"/>
    <property type="match status" value="2"/>
</dbReference>
<dbReference type="OrthoDB" id="5590282at2759"/>
<dbReference type="EMBL" id="CAJGYM010000048">
    <property type="protein sequence ID" value="CAD6194885.1"/>
    <property type="molecule type" value="Genomic_DNA"/>
</dbReference>
<dbReference type="SMART" id="SM00385">
    <property type="entry name" value="CYCLIN"/>
    <property type="match status" value="2"/>
</dbReference>
<evidence type="ECO:0000313" key="10">
    <source>
        <dbReference type="Proteomes" id="UP000835052"/>
    </source>
</evidence>
<dbReference type="Pfam" id="PF02984">
    <property type="entry name" value="Cyclin_C"/>
    <property type="match status" value="1"/>
</dbReference>
<dbReference type="FunFam" id="1.10.472.10:FF:000001">
    <property type="entry name" value="G2/mitotic-specific cyclin"/>
    <property type="match status" value="1"/>
</dbReference>
<dbReference type="InterPro" id="IPR004367">
    <property type="entry name" value="Cyclin_C-dom"/>
</dbReference>
<organism evidence="9 10">
    <name type="scientific">Caenorhabditis auriculariae</name>
    <dbReference type="NCBI Taxonomy" id="2777116"/>
    <lineage>
        <taxon>Eukaryota</taxon>
        <taxon>Metazoa</taxon>
        <taxon>Ecdysozoa</taxon>
        <taxon>Nematoda</taxon>
        <taxon>Chromadorea</taxon>
        <taxon>Rhabditida</taxon>
        <taxon>Rhabditina</taxon>
        <taxon>Rhabditomorpha</taxon>
        <taxon>Rhabditoidea</taxon>
        <taxon>Rhabditidae</taxon>
        <taxon>Peloderinae</taxon>
        <taxon>Caenorhabditis</taxon>
    </lineage>
</organism>
<sequence length="484" mass="54501">MRGIAKQRKPLQNAADLNKHKEEKKGGLRMVRQIGRTNLMDPNKMPKPGPKTLAAIGRGKSSKLQQSSFQVFVDSSPASRESNSINMIHVLENFMEAKEKAKVEEPENKENAQPNKAFGWRARHNTDDTPCNIESPPSSVHGFRLDENAETAAQSGATAIRAEIAKIKMNVEMEAEESTDNMVSSPDAEFKDADRNSEYVKALAMRDQAHDAFFNSDEYCQDIYRYMVKRQQVVRPSSRYMKRQRELTVQMRAILVDWFCDVGDEFTLSQETIHLTVSIVDRTLSLFMVEKSSLQLVGTAALMIASKYEEMFTIDPKDFAHITGGAFTLSQILMMEQYLLNQLGFVVGAPTVSWFGTMFAKRQGTDRRTRFATQYLMDLTLLDYSFLKYKPSFIAAACLCYANILTDSEPWSAKMVRDTGLSIRAFAAVLPELHVAFTSAPSSKLKAVHHQFSKPEYESVASIPPPEMLPVEVAQMNFVRPSVV</sequence>
<evidence type="ECO:0008006" key="11">
    <source>
        <dbReference type="Google" id="ProtNLM"/>
    </source>
</evidence>
<dbReference type="GO" id="GO:0051301">
    <property type="term" value="P:cell division"/>
    <property type="evidence" value="ECO:0007669"/>
    <property type="project" value="UniProtKB-KW"/>
</dbReference>
<keyword evidence="10" id="KW-1185">Reference proteome</keyword>
<dbReference type="InterPro" id="IPR013763">
    <property type="entry name" value="Cyclin-like_dom"/>
</dbReference>
<dbReference type="SUPFAM" id="SSF47954">
    <property type="entry name" value="Cyclin-like"/>
    <property type="match status" value="2"/>
</dbReference>
<keyword evidence="3" id="KW-0131">Cell cycle</keyword>
<evidence type="ECO:0000256" key="2">
    <source>
        <dbReference type="ARBA" id="ARBA00023127"/>
    </source>
</evidence>
<dbReference type="InterPro" id="IPR039361">
    <property type="entry name" value="Cyclin"/>
</dbReference>
<comment type="caution">
    <text evidence="9">The sequence shown here is derived from an EMBL/GenBank/DDBJ whole genome shotgun (WGS) entry which is preliminary data.</text>
</comment>
<evidence type="ECO:0000256" key="5">
    <source>
        <dbReference type="SAM" id="MobiDB-lite"/>
    </source>
</evidence>
<keyword evidence="6" id="KW-0812">Transmembrane</keyword>
<proteinExistence type="inferred from homology"/>
<accession>A0A8S1HI13</accession>
<keyword evidence="6" id="KW-1133">Transmembrane helix</keyword>
<comment type="similarity">
    <text evidence="4">Belongs to the cyclin family.</text>
</comment>
<evidence type="ECO:0000259" key="7">
    <source>
        <dbReference type="SMART" id="SM00385"/>
    </source>
</evidence>